<dbReference type="Gene3D" id="1.20.1250.20">
    <property type="entry name" value="MFS general substrate transporter like domains"/>
    <property type="match status" value="1"/>
</dbReference>
<feature type="transmembrane region" description="Helical" evidence="9">
    <location>
        <begin position="330"/>
        <end position="353"/>
    </location>
</feature>
<gene>
    <name evidence="12" type="ORF">CCMP2556_LOCUS29548</name>
</gene>
<dbReference type="InterPro" id="IPR000408">
    <property type="entry name" value="Reg_chr_condens"/>
</dbReference>
<feature type="signal peptide" evidence="10">
    <location>
        <begin position="1"/>
        <end position="16"/>
    </location>
</feature>
<keyword evidence="4 9" id="KW-1133">Transmembrane helix</keyword>
<keyword evidence="2" id="KW-0813">Transport</keyword>
<dbReference type="EMBL" id="CAXAMN010021485">
    <property type="protein sequence ID" value="CAK9060073.1"/>
    <property type="molecule type" value="Genomic_DNA"/>
</dbReference>
<comment type="subcellular location">
    <subcellularLocation>
        <location evidence="1">Membrane</location>
        <topology evidence="1">Multi-pass membrane protein</topology>
    </subcellularLocation>
</comment>
<feature type="transmembrane region" description="Helical" evidence="9">
    <location>
        <begin position="263"/>
        <end position="287"/>
    </location>
</feature>
<evidence type="ECO:0000256" key="10">
    <source>
        <dbReference type="SAM" id="SignalP"/>
    </source>
</evidence>
<comment type="caution">
    <text evidence="12">The sequence shown here is derived from an EMBL/GenBank/DDBJ whole genome shotgun (WGS) entry which is preliminary data.</text>
</comment>
<evidence type="ECO:0000256" key="7">
    <source>
        <dbReference type="PROSITE-ProRule" id="PRU00235"/>
    </source>
</evidence>
<dbReference type="InterPro" id="IPR020846">
    <property type="entry name" value="MFS_dom"/>
</dbReference>
<evidence type="ECO:0000313" key="13">
    <source>
        <dbReference type="Proteomes" id="UP001642484"/>
    </source>
</evidence>
<dbReference type="PANTHER" id="PTHR23505:SF52">
    <property type="entry name" value="MAJOR FACILITATOR SUPERFAMILY PROTEIN"/>
    <property type="match status" value="1"/>
</dbReference>
<dbReference type="PROSITE" id="PS00626">
    <property type="entry name" value="RCC1_2"/>
    <property type="match status" value="1"/>
</dbReference>
<feature type="domain" description="Major facilitator superfamily (MFS) profile" evidence="11">
    <location>
        <begin position="167"/>
        <end position="591"/>
    </location>
</feature>
<organism evidence="12 13">
    <name type="scientific">Durusdinium trenchii</name>
    <dbReference type="NCBI Taxonomy" id="1381693"/>
    <lineage>
        <taxon>Eukaryota</taxon>
        <taxon>Sar</taxon>
        <taxon>Alveolata</taxon>
        <taxon>Dinophyceae</taxon>
        <taxon>Suessiales</taxon>
        <taxon>Symbiodiniaceae</taxon>
        <taxon>Durusdinium</taxon>
    </lineage>
</organism>
<feature type="transmembrane region" description="Helical" evidence="9">
    <location>
        <begin position="459"/>
        <end position="477"/>
    </location>
</feature>
<feature type="transmembrane region" description="Helical" evidence="9">
    <location>
        <begin position="530"/>
        <end position="549"/>
    </location>
</feature>
<evidence type="ECO:0000256" key="5">
    <source>
        <dbReference type="ARBA" id="ARBA00023136"/>
    </source>
</evidence>
<dbReference type="InterPro" id="IPR009091">
    <property type="entry name" value="RCC1/BLIP-II"/>
</dbReference>
<feature type="chain" id="PRO_5047396547" description="Major facilitator superfamily (MFS) profile domain-containing protein" evidence="10">
    <location>
        <begin position="17"/>
        <end position="692"/>
    </location>
</feature>
<dbReference type="SUPFAM" id="SSF103473">
    <property type="entry name" value="MFS general substrate transporter"/>
    <property type="match status" value="1"/>
</dbReference>
<evidence type="ECO:0000256" key="4">
    <source>
        <dbReference type="ARBA" id="ARBA00022989"/>
    </source>
</evidence>
<keyword evidence="5 9" id="KW-0472">Membrane</keyword>
<keyword evidence="13" id="KW-1185">Reference proteome</keyword>
<protein>
    <recommendedName>
        <fullName evidence="11">Major facilitator superfamily (MFS) profile domain-containing protein</fullName>
    </recommendedName>
</protein>
<dbReference type="Proteomes" id="UP001642484">
    <property type="component" value="Unassembled WGS sequence"/>
</dbReference>
<evidence type="ECO:0000256" key="1">
    <source>
        <dbReference type="ARBA" id="ARBA00004141"/>
    </source>
</evidence>
<comment type="similarity">
    <text evidence="6">Belongs to the major facilitator superfamily. Spinster (TC 2.A.1.49) family.</text>
</comment>
<proteinExistence type="inferred from homology"/>
<feature type="region of interest" description="Disordered" evidence="8">
    <location>
        <begin position="97"/>
        <end position="123"/>
    </location>
</feature>
<dbReference type="PANTHER" id="PTHR23505">
    <property type="entry name" value="SPINSTER"/>
    <property type="match status" value="1"/>
</dbReference>
<feature type="repeat" description="RCC1" evidence="7">
    <location>
        <begin position="24"/>
        <end position="65"/>
    </location>
</feature>
<dbReference type="InterPro" id="IPR036259">
    <property type="entry name" value="MFS_trans_sf"/>
</dbReference>
<evidence type="ECO:0000256" key="8">
    <source>
        <dbReference type="SAM" id="MobiDB-lite"/>
    </source>
</evidence>
<feature type="transmembrane region" description="Helical" evidence="9">
    <location>
        <begin position="299"/>
        <end position="318"/>
    </location>
</feature>
<dbReference type="Gene3D" id="2.130.10.30">
    <property type="entry name" value="Regulator of chromosome condensation 1/beta-lactamase-inhibitor protein II"/>
    <property type="match status" value="1"/>
</dbReference>
<reference evidence="12 13" key="1">
    <citation type="submission" date="2024-02" db="EMBL/GenBank/DDBJ databases">
        <authorList>
            <person name="Chen Y."/>
            <person name="Shah S."/>
            <person name="Dougan E. K."/>
            <person name="Thang M."/>
            <person name="Chan C."/>
        </authorList>
    </citation>
    <scope>NUCLEOTIDE SEQUENCE [LARGE SCALE GENOMIC DNA]</scope>
</reference>
<keyword evidence="3 9" id="KW-0812">Transmembrane</keyword>
<dbReference type="Pfam" id="PF13540">
    <property type="entry name" value="RCC1_2"/>
    <property type="match status" value="1"/>
</dbReference>
<name>A0ABP0N8F1_9DINO</name>
<dbReference type="InterPro" id="IPR011701">
    <property type="entry name" value="MFS"/>
</dbReference>
<dbReference type="Pfam" id="PF07690">
    <property type="entry name" value="MFS_1"/>
    <property type="match status" value="1"/>
</dbReference>
<feature type="transmembrane region" description="Helical" evidence="9">
    <location>
        <begin position="208"/>
        <end position="228"/>
    </location>
</feature>
<feature type="transmembrane region" description="Helical" evidence="9">
    <location>
        <begin position="483"/>
        <end position="509"/>
    </location>
</feature>
<sequence>MMILTNASCVLLPCCAAPTPGHPGELGLGAAVRGAATPKPVDALAAVKVVQVSAGFSHTACITDSGLLYLWGYGAHGQLGFGFDDLRSSLRLGRGWSATGQPGAGARSDDAGHRSTGQVQPWQQAWPRRCRRGPFRSRHCDDVHCGAYHTIAKASSEPLSDVALKESEALRANGGPLVSLARERSRGEIHWINWLERSNDLGLRLTDLSWMTLAQAVAQALLAPLWGVLADRKVLRRKTLLSLGALIQGLCTVLLAFTKGFSLMLLLRILNGAALASLKPLCVGLVADTTAETLRGRQYGYLELCVKLGMMAAALIGTPMSRQQILGLHGWQVAFLLIGSFSLFTAFLIQVFMREARREKSWSSGGRAGCAGAKEEMQKLGGYFRKPTFLCLVGQGLFGAIPWNAFGYSTMYFQVNGLSDAAAAGLSTLAHLSNATGHLLGGFIGDAMAKRCPLHGRPFTANFSVSCGIPCAIFIFLSTHQSFTYYAIFLVILGLGATWCAVGVNWPILSEIVEPQSRSGIMAWESAMEGAVAACLGNALVGLLAQVVFGFNLAKEGKAQNAEALGKALALTSVLPWTLCLFFYILLHWAFPYDRRILQKEKEDFLKLTPEKDNLSLAECPRPVLRQKAPRTMETFRGLANLFWETKPKAPDAPKGVGLKRAGSYAPVDADRHRGGKGNEKGVTVVGVPCAE</sequence>
<evidence type="ECO:0000259" key="11">
    <source>
        <dbReference type="PROSITE" id="PS50850"/>
    </source>
</evidence>
<feature type="transmembrane region" description="Helical" evidence="9">
    <location>
        <begin position="240"/>
        <end position="257"/>
    </location>
</feature>
<dbReference type="PROSITE" id="PS50012">
    <property type="entry name" value="RCC1_3"/>
    <property type="match status" value="2"/>
</dbReference>
<dbReference type="SUPFAM" id="SSF50985">
    <property type="entry name" value="RCC1/BLIP-II"/>
    <property type="match status" value="1"/>
</dbReference>
<evidence type="ECO:0000256" key="2">
    <source>
        <dbReference type="ARBA" id="ARBA00022448"/>
    </source>
</evidence>
<evidence type="ECO:0000256" key="3">
    <source>
        <dbReference type="ARBA" id="ARBA00022692"/>
    </source>
</evidence>
<keyword evidence="10" id="KW-0732">Signal</keyword>
<dbReference type="InterPro" id="IPR044770">
    <property type="entry name" value="MFS_spinster-like"/>
</dbReference>
<feature type="transmembrane region" description="Helical" evidence="9">
    <location>
        <begin position="569"/>
        <end position="591"/>
    </location>
</feature>
<evidence type="ECO:0000256" key="6">
    <source>
        <dbReference type="ARBA" id="ARBA00024338"/>
    </source>
</evidence>
<accession>A0ABP0N8F1</accession>
<evidence type="ECO:0000256" key="9">
    <source>
        <dbReference type="SAM" id="Phobius"/>
    </source>
</evidence>
<evidence type="ECO:0000313" key="12">
    <source>
        <dbReference type="EMBL" id="CAK9060073.1"/>
    </source>
</evidence>
<dbReference type="PROSITE" id="PS50850">
    <property type="entry name" value="MFS"/>
    <property type="match status" value="1"/>
</dbReference>
<feature type="repeat" description="RCC1" evidence="7">
    <location>
        <begin position="66"/>
        <end position="156"/>
    </location>
</feature>